<keyword evidence="1" id="KW-0472">Membrane</keyword>
<feature type="domain" description="DUF6534" evidence="2">
    <location>
        <begin position="167"/>
        <end position="254"/>
    </location>
</feature>
<dbReference type="GeneID" id="24098999"/>
<dbReference type="EMBL" id="HE797141">
    <property type="protein sequence ID" value="CCM04088.1"/>
    <property type="molecule type" value="Genomic_DNA"/>
</dbReference>
<keyword evidence="1" id="KW-1133">Transmembrane helix</keyword>
<evidence type="ECO:0000259" key="2">
    <source>
        <dbReference type="Pfam" id="PF20152"/>
    </source>
</evidence>
<dbReference type="AlphaFoldDB" id="J4GAW3"/>
<dbReference type="PANTHER" id="PTHR40465:SF1">
    <property type="entry name" value="DUF6534 DOMAIN-CONTAINING PROTEIN"/>
    <property type="match status" value="1"/>
</dbReference>
<evidence type="ECO:0000313" key="4">
    <source>
        <dbReference type="Proteomes" id="UP000006352"/>
    </source>
</evidence>
<reference evidence="3 4" key="1">
    <citation type="journal article" date="2012" name="Appl. Environ. Microbiol.">
        <title>Short-read sequencing for genomic analysis of the brown rot fungus Fibroporia radiculosa.</title>
        <authorList>
            <person name="Tang J.D."/>
            <person name="Perkins A.D."/>
            <person name="Sonstegard T.S."/>
            <person name="Schroeder S.G."/>
            <person name="Burgess S.C."/>
            <person name="Diehl S.V."/>
        </authorList>
    </citation>
    <scope>NUCLEOTIDE SEQUENCE [LARGE SCALE GENOMIC DNA]</scope>
    <source>
        <strain evidence="3 4">TFFH 294</strain>
    </source>
</reference>
<evidence type="ECO:0000313" key="3">
    <source>
        <dbReference type="EMBL" id="CCM04088.1"/>
    </source>
</evidence>
<organism evidence="3 4">
    <name type="scientific">Fibroporia radiculosa</name>
    <dbReference type="NCBI Taxonomy" id="599839"/>
    <lineage>
        <taxon>Eukaryota</taxon>
        <taxon>Fungi</taxon>
        <taxon>Dikarya</taxon>
        <taxon>Basidiomycota</taxon>
        <taxon>Agaricomycotina</taxon>
        <taxon>Agaricomycetes</taxon>
        <taxon>Polyporales</taxon>
        <taxon>Fibroporiaceae</taxon>
        <taxon>Fibroporia</taxon>
    </lineage>
</organism>
<dbReference type="HOGENOM" id="CLU_046025_5_4_1"/>
<feature type="transmembrane region" description="Helical" evidence="1">
    <location>
        <begin position="6"/>
        <end position="25"/>
    </location>
</feature>
<sequence>MSDLDYNLGPLLIGIVVSTALYGVNCLKVYQYYTTHTKHDGRALKLFVTAVAVLDTLHVVLLTHALYDYSITNFGNYEVDRLMTWSLIVQFLVGSVLATAAQLFFGYRLHRVLSALGKKRHHVPVLICGCSLAQLACAIVYVVNGVRVRRTSNPQIPMTTTVLGLNVMCDMFISVGMLYYPRMIRQVGSRKVRSLADRLQIYNTITFLLPTKLAIAAMIVFLASMYNLVYIPIYFVLIRTYTWSCLSLLNAREHYRGTVFDSMVNTDVDTSTTVLITEKASIAETEGEPAMVRHGNWTFEASAVDPDVSYACPNDFED</sequence>
<proteinExistence type="predicted"/>
<accession>J4GAW3</accession>
<name>J4GAW3_9APHY</name>
<feature type="transmembrane region" description="Helical" evidence="1">
    <location>
        <begin position="46"/>
        <end position="67"/>
    </location>
</feature>
<protein>
    <recommendedName>
        <fullName evidence="2">DUF6534 domain-containing protein</fullName>
    </recommendedName>
</protein>
<keyword evidence="1" id="KW-0812">Transmembrane</keyword>
<dbReference type="Proteomes" id="UP000006352">
    <property type="component" value="Unassembled WGS sequence"/>
</dbReference>
<dbReference type="InterPro" id="IPR045339">
    <property type="entry name" value="DUF6534"/>
</dbReference>
<dbReference type="RefSeq" id="XP_012183371.1">
    <property type="nucleotide sequence ID" value="XM_012327981.1"/>
</dbReference>
<feature type="transmembrane region" description="Helical" evidence="1">
    <location>
        <begin position="229"/>
        <end position="249"/>
    </location>
</feature>
<evidence type="ECO:0000256" key="1">
    <source>
        <dbReference type="SAM" id="Phobius"/>
    </source>
</evidence>
<keyword evidence="4" id="KW-1185">Reference proteome</keyword>
<feature type="transmembrane region" description="Helical" evidence="1">
    <location>
        <begin position="121"/>
        <end position="143"/>
    </location>
</feature>
<feature type="transmembrane region" description="Helical" evidence="1">
    <location>
        <begin position="87"/>
        <end position="109"/>
    </location>
</feature>
<feature type="transmembrane region" description="Helical" evidence="1">
    <location>
        <begin position="163"/>
        <end position="180"/>
    </location>
</feature>
<feature type="transmembrane region" description="Helical" evidence="1">
    <location>
        <begin position="201"/>
        <end position="223"/>
    </location>
</feature>
<dbReference type="Pfam" id="PF20152">
    <property type="entry name" value="DUF6534"/>
    <property type="match status" value="1"/>
</dbReference>
<dbReference type="PANTHER" id="PTHR40465">
    <property type="entry name" value="CHROMOSOME 1, WHOLE GENOME SHOTGUN SEQUENCE"/>
    <property type="match status" value="1"/>
</dbReference>
<gene>
    <name evidence="3" type="ORF">FIBRA_06247</name>
</gene>
<dbReference type="OrthoDB" id="2790010at2759"/>
<dbReference type="STRING" id="599839.J4GAW3"/>
<dbReference type="InParanoid" id="J4GAW3"/>